<evidence type="ECO:0000256" key="1">
    <source>
        <dbReference type="SAM" id="MobiDB-lite"/>
    </source>
</evidence>
<dbReference type="AlphaFoldDB" id="A0A167ZWI5"/>
<evidence type="ECO:0000313" key="2">
    <source>
        <dbReference type="EMBL" id="OAA67980.1"/>
    </source>
</evidence>
<protein>
    <submittedName>
        <fullName evidence="2">Methylmalonate-semialdehyde dehydrogenase</fullName>
    </submittedName>
</protein>
<gene>
    <name evidence="2" type="ORF">SPI_00175</name>
</gene>
<feature type="region of interest" description="Disordered" evidence="1">
    <location>
        <begin position="437"/>
        <end position="491"/>
    </location>
</feature>
<dbReference type="Proteomes" id="UP000076874">
    <property type="component" value="Unassembled WGS sequence"/>
</dbReference>
<proteinExistence type="predicted"/>
<organism evidence="2 3">
    <name type="scientific">Niveomyces insectorum RCEF 264</name>
    <dbReference type="NCBI Taxonomy" id="1081102"/>
    <lineage>
        <taxon>Eukaryota</taxon>
        <taxon>Fungi</taxon>
        <taxon>Dikarya</taxon>
        <taxon>Ascomycota</taxon>
        <taxon>Pezizomycotina</taxon>
        <taxon>Sordariomycetes</taxon>
        <taxon>Hypocreomycetidae</taxon>
        <taxon>Hypocreales</taxon>
        <taxon>Cordycipitaceae</taxon>
        <taxon>Niveomyces</taxon>
    </lineage>
</organism>
<accession>A0A167ZWI5</accession>
<feature type="region of interest" description="Disordered" evidence="1">
    <location>
        <begin position="319"/>
        <end position="340"/>
    </location>
</feature>
<feature type="compositionally biased region" description="Polar residues" evidence="1">
    <location>
        <begin position="455"/>
        <end position="466"/>
    </location>
</feature>
<comment type="caution">
    <text evidence="2">The sequence shown here is derived from an EMBL/GenBank/DDBJ whole genome shotgun (WGS) entry which is preliminary data.</text>
</comment>
<reference evidence="2 3" key="1">
    <citation type="journal article" date="2016" name="Genome Biol. Evol.">
        <title>Divergent and convergent evolution of fungal pathogenicity.</title>
        <authorList>
            <person name="Shang Y."/>
            <person name="Xiao G."/>
            <person name="Zheng P."/>
            <person name="Cen K."/>
            <person name="Zhan S."/>
            <person name="Wang C."/>
        </authorList>
    </citation>
    <scope>NUCLEOTIDE SEQUENCE [LARGE SCALE GENOMIC DNA]</scope>
    <source>
        <strain evidence="2 3">RCEF 264</strain>
    </source>
</reference>
<dbReference type="EMBL" id="AZHD01000001">
    <property type="protein sequence ID" value="OAA67980.1"/>
    <property type="molecule type" value="Genomic_DNA"/>
</dbReference>
<dbReference type="OrthoDB" id="4581301at2759"/>
<keyword evidence="3" id="KW-1185">Reference proteome</keyword>
<feature type="compositionally biased region" description="Polar residues" evidence="1">
    <location>
        <begin position="474"/>
        <end position="491"/>
    </location>
</feature>
<name>A0A167ZWI5_9HYPO</name>
<sequence length="491" mass="51752">MLPVRPLLGRQQGFQGLLSSSATAAHARQQRHPQRRRARAGGACACFESMRPAVRCVSTARARRKPEANASTKKVPLFEIPNAVLDLDAENNTHVRPYDEHMEAEETARWAGAHASIDALTERLARFDRDAAAALARSNAVAAAPGPWRVLDRDIWSVALLGGGGGVSGGDAGNARTGRNTSRPGAVAAASTALSTALSAVCASLLLPPPQQRRAHGDFFTLLTGQTLLPAGTTRFGTAERQQQQPSFRRALVTAHGSVWSAPPHDRDRYLAALAALGAVRTLWAELHSAGKAAGPATTVDTTLLVTSVDRYAVYAGETAAPTPGSADHGNGREAGGSTVASLEANTETSAAQNQPDKQLSACQLRDLQMMDTYEAAAAAARQPASVLSTVRPEHRFPPAAPTAAADEAIEADVVRAFGKETVDEAMDAIHMLLPSLSPMTRPHQPGNVGGPQEAQRTTQASSSLMPKSKKNKQTQPSISGRSNEYNCTLS</sequence>
<evidence type="ECO:0000313" key="3">
    <source>
        <dbReference type="Proteomes" id="UP000076874"/>
    </source>
</evidence>